<dbReference type="AlphaFoldDB" id="A0AB34R2D7"/>
<gene>
    <name evidence="1" type="ORF">B4127_2673</name>
</gene>
<evidence type="ECO:0000313" key="2">
    <source>
        <dbReference type="Proteomes" id="UP000031978"/>
    </source>
</evidence>
<dbReference type="EMBL" id="JXCL01000007">
    <property type="protein sequence ID" value="KIL23740.1"/>
    <property type="molecule type" value="Genomic_DNA"/>
</dbReference>
<organism evidence="1 2">
    <name type="scientific">Bacillus pumilus</name>
    <name type="common">Bacillus mesentericus</name>
    <dbReference type="NCBI Taxonomy" id="1408"/>
    <lineage>
        <taxon>Bacteria</taxon>
        <taxon>Bacillati</taxon>
        <taxon>Bacillota</taxon>
        <taxon>Bacilli</taxon>
        <taxon>Bacillales</taxon>
        <taxon>Bacillaceae</taxon>
        <taxon>Bacillus</taxon>
    </lineage>
</organism>
<accession>A0AB34R2D7</accession>
<sequence>MLNDQRPQVLPSGQNIHVRFACLYHTMIHIEKKVPFLSPFLSAFYRFFLGMNANKHKNLERHIAHQGFL</sequence>
<dbReference type="Proteomes" id="UP000031978">
    <property type="component" value="Unassembled WGS sequence"/>
</dbReference>
<protein>
    <submittedName>
        <fullName evidence="1">Uncharacterized protein</fullName>
    </submittedName>
</protein>
<reference evidence="1 2" key="1">
    <citation type="submission" date="2014-12" db="EMBL/GenBank/DDBJ databases">
        <title>Draft Genome Sequences of Five Spore-Forming Food Isolates of Bacillus pumilus.</title>
        <authorList>
            <person name="de Jong A."/>
            <person name="van Heel A.J."/>
            <person name="Montalban-Lopez M."/>
            <person name="Krawczyk A.O."/>
            <person name="Berendsen E.M."/>
            <person name="Wells-Bennik M."/>
            <person name="Kuipers O.P."/>
        </authorList>
    </citation>
    <scope>NUCLEOTIDE SEQUENCE [LARGE SCALE GENOMIC DNA]</scope>
    <source>
        <strain evidence="1 2">B4127</strain>
    </source>
</reference>
<proteinExistence type="predicted"/>
<name>A0AB34R2D7_BACPU</name>
<comment type="caution">
    <text evidence="1">The sequence shown here is derived from an EMBL/GenBank/DDBJ whole genome shotgun (WGS) entry which is preliminary data.</text>
</comment>
<evidence type="ECO:0000313" key="1">
    <source>
        <dbReference type="EMBL" id="KIL23740.1"/>
    </source>
</evidence>